<dbReference type="InterPro" id="IPR014807">
    <property type="entry name" value="Coa1"/>
</dbReference>
<reference evidence="3 4" key="1">
    <citation type="submission" date="2023-12" db="EMBL/GenBank/DDBJ databases">
        <title>the genome sequence of Hyalangium sp. s54d21.</title>
        <authorList>
            <person name="Zhang X."/>
        </authorList>
    </citation>
    <scope>NUCLEOTIDE SEQUENCE [LARGE SCALE GENOMIC DNA]</scope>
    <source>
        <strain evidence="4">s54d21</strain>
    </source>
</reference>
<evidence type="ECO:0000313" key="4">
    <source>
        <dbReference type="Proteomes" id="UP001291309"/>
    </source>
</evidence>
<dbReference type="Proteomes" id="UP001291309">
    <property type="component" value="Unassembled WGS sequence"/>
</dbReference>
<evidence type="ECO:0000256" key="2">
    <source>
        <dbReference type="SAM" id="Phobius"/>
    </source>
</evidence>
<feature type="compositionally biased region" description="Basic and acidic residues" evidence="1">
    <location>
        <begin position="169"/>
        <end position="184"/>
    </location>
</feature>
<proteinExistence type="predicted"/>
<comment type="caution">
    <text evidence="3">The sequence shown here is derived from an EMBL/GenBank/DDBJ whole genome shotgun (WGS) entry which is preliminary data.</text>
</comment>
<evidence type="ECO:0000256" key="1">
    <source>
        <dbReference type="SAM" id="MobiDB-lite"/>
    </source>
</evidence>
<keyword evidence="4" id="KW-1185">Reference proteome</keyword>
<keyword evidence="2" id="KW-1133">Transmembrane helix</keyword>
<name>A0ABU5HEN1_9BACT</name>
<feature type="region of interest" description="Disordered" evidence="1">
    <location>
        <begin position="130"/>
        <end position="184"/>
    </location>
</feature>
<feature type="compositionally biased region" description="Pro residues" evidence="1">
    <location>
        <begin position="148"/>
        <end position="164"/>
    </location>
</feature>
<accession>A0ABU5HEN1</accession>
<dbReference type="EMBL" id="JAXIVS010000017">
    <property type="protein sequence ID" value="MDY7231935.1"/>
    <property type="molecule type" value="Genomic_DNA"/>
</dbReference>
<sequence length="184" mass="19429">MTPEGNLAPQPSWWSRNWKWAVPVGCLGVLASCGCLGALIFGVAFSAVKNNMAYEQAVNIATTDDEVQAVLGTPITTGMPSGAVNSMNGRSSAELAIPLDGPKEDGVLRIEATKQGEEWDYSMLQVEVPGREPIDLRDRVGGGTPRELAPPTPDAPPPPPPPPGVGDAPHIEETGEERPNDINL</sequence>
<dbReference type="Pfam" id="PF08695">
    <property type="entry name" value="Coa1"/>
    <property type="match status" value="1"/>
</dbReference>
<dbReference type="RefSeq" id="WP_321550650.1">
    <property type="nucleotide sequence ID" value="NZ_JAXIVS010000017.1"/>
</dbReference>
<protein>
    <submittedName>
        <fullName evidence="3">Cytochrome c oxidase assembly factor Coa1 family protein</fullName>
    </submittedName>
</protein>
<keyword evidence="2" id="KW-0472">Membrane</keyword>
<feature type="transmembrane region" description="Helical" evidence="2">
    <location>
        <begin position="20"/>
        <end position="45"/>
    </location>
</feature>
<organism evidence="3 4">
    <name type="scientific">Hyalangium rubrum</name>
    <dbReference type="NCBI Taxonomy" id="3103134"/>
    <lineage>
        <taxon>Bacteria</taxon>
        <taxon>Pseudomonadati</taxon>
        <taxon>Myxococcota</taxon>
        <taxon>Myxococcia</taxon>
        <taxon>Myxococcales</taxon>
        <taxon>Cystobacterineae</taxon>
        <taxon>Archangiaceae</taxon>
        <taxon>Hyalangium</taxon>
    </lineage>
</organism>
<evidence type="ECO:0000313" key="3">
    <source>
        <dbReference type="EMBL" id="MDY7231935.1"/>
    </source>
</evidence>
<keyword evidence="2" id="KW-0812">Transmembrane</keyword>
<feature type="compositionally biased region" description="Basic and acidic residues" evidence="1">
    <location>
        <begin position="130"/>
        <end position="140"/>
    </location>
</feature>
<gene>
    <name evidence="3" type="ORF">SYV04_36445</name>
</gene>